<feature type="non-terminal residue" evidence="1">
    <location>
        <position position="1"/>
    </location>
</feature>
<sequence>DFTIDDITVSGSANARVNNFAGSGTTYTFDIIKGFHEPDGTVLVSIVAGVATDASGNSNVVSNEYIFSVIWNREKATGICTRHVILGNCGTIAINNDEYRIIDTWTNVPTTEVLVGQPVTVTLSTPHNPTYTKIHFASVHTEVFSIPANFDQSVHIDYSVLSGNHHVSDHVSQSQLFQAAGATHRIVQDPNVKNLEMFEVVFTMIFAKPMDTSHVVVEIENKHGIPETRYLIDALKVSNSIVETLTLEQESKFELIYEPGLEVDPEQSVYTMSIDPESEMDPEPEIEMESE</sequence>
<gene>
    <name evidence="1" type="ORF">METZ01_LOCUS388328</name>
</gene>
<dbReference type="AlphaFoldDB" id="A0A382UMH0"/>
<protein>
    <recommendedName>
        <fullName evidence="2">Bacterial Ig-like domain-containing protein</fullName>
    </recommendedName>
</protein>
<accession>A0A382UMH0</accession>
<feature type="non-terminal residue" evidence="1">
    <location>
        <position position="291"/>
    </location>
</feature>
<dbReference type="EMBL" id="UINC01145381">
    <property type="protein sequence ID" value="SVD35474.1"/>
    <property type="molecule type" value="Genomic_DNA"/>
</dbReference>
<evidence type="ECO:0008006" key="2">
    <source>
        <dbReference type="Google" id="ProtNLM"/>
    </source>
</evidence>
<reference evidence="1" key="1">
    <citation type="submission" date="2018-05" db="EMBL/GenBank/DDBJ databases">
        <authorList>
            <person name="Lanie J.A."/>
            <person name="Ng W.-L."/>
            <person name="Kazmierczak K.M."/>
            <person name="Andrzejewski T.M."/>
            <person name="Davidsen T.M."/>
            <person name="Wayne K.J."/>
            <person name="Tettelin H."/>
            <person name="Glass J.I."/>
            <person name="Rusch D."/>
            <person name="Podicherti R."/>
            <person name="Tsui H.-C.T."/>
            <person name="Winkler M.E."/>
        </authorList>
    </citation>
    <scope>NUCLEOTIDE SEQUENCE</scope>
</reference>
<evidence type="ECO:0000313" key="1">
    <source>
        <dbReference type="EMBL" id="SVD35474.1"/>
    </source>
</evidence>
<name>A0A382UMH0_9ZZZZ</name>
<proteinExistence type="predicted"/>
<organism evidence="1">
    <name type="scientific">marine metagenome</name>
    <dbReference type="NCBI Taxonomy" id="408172"/>
    <lineage>
        <taxon>unclassified sequences</taxon>
        <taxon>metagenomes</taxon>
        <taxon>ecological metagenomes</taxon>
    </lineage>
</organism>